<organism evidence="1">
    <name type="scientific">marine sediment metagenome</name>
    <dbReference type="NCBI Taxonomy" id="412755"/>
    <lineage>
        <taxon>unclassified sequences</taxon>
        <taxon>metagenomes</taxon>
        <taxon>ecological metagenomes</taxon>
    </lineage>
</organism>
<comment type="caution">
    <text evidence="1">The sequence shown here is derived from an EMBL/GenBank/DDBJ whole genome shotgun (WGS) entry which is preliminary data.</text>
</comment>
<accession>A0A0F9QVS0</accession>
<gene>
    <name evidence="1" type="ORF">LCGC14_0726860</name>
</gene>
<name>A0A0F9QVS0_9ZZZZ</name>
<sequence>MSIAILNALTVVDSDELDEFDDIDSSTTAILEALSAEVQAELQLLLHRAELAEDTLIVDADADGDSDVKSLHMLGVHIWLRIYYTKISSSVDDEGFNAKVKLHTQQVERQQLLALGLDKNLKPVGEHAVKTLAGPSTKGAQNELRHIGVG</sequence>
<dbReference type="AlphaFoldDB" id="A0A0F9QVS0"/>
<proteinExistence type="predicted"/>
<protein>
    <submittedName>
        <fullName evidence="1">Uncharacterized protein</fullName>
    </submittedName>
</protein>
<evidence type="ECO:0000313" key="1">
    <source>
        <dbReference type="EMBL" id="KKN41077.1"/>
    </source>
</evidence>
<dbReference type="EMBL" id="LAZR01001669">
    <property type="protein sequence ID" value="KKN41077.1"/>
    <property type="molecule type" value="Genomic_DNA"/>
</dbReference>
<reference evidence="1" key="1">
    <citation type="journal article" date="2015" name="Nature">
        <title>Complex archaea that bridge the gap between prokaryotes and eukaryotes.</title>
        <authorList>
            <person name="Spang A."/>
            <person name="Saw J.H."/>
            <person name="Jorgensen S.L."/>
            <person name="Zaremba-Niedzwiedzka K."/>
            <person name="Martijn J."/>
            <person name="Lind A.E."/>
            <person name="van Eijk R."/>
            <person name="Schleper C."/>
            <person name="Guy L."/>
            <person name="Ettema T.J."/>
        </authorList>
    </citation>
    <scope>NUCLEOTIDE SEQUENCE</scope>
</reference>